<evidence type="ECO:0000313" key="1">
    <source>
        <dbReference type="EMBL" id="MDX4954751.1"/>
    </source>
</evidence>
<dbReference type="Gene3D" id="1.25.40.10">
    <property type="entry name" value="Tetratricopeptide repeat domain"/>
    <property type="match status" value="1"/>
</dbReference>
<dbReference type="RefSeq" id="WP_319074027.1">
    <property type="nucleotide sequence ID" value="NZ_JAWWMZ010000004.1"/>
</dbReference>
<dbReference type="SUPFAM" id="SSF81901">
    <property type="entry name" value="HCP-like"/>
    <property type="match status" value="1"/>
</dbReference>
<organism evidence="1 2">
    <name type="scientific">Delftia acidovorans</name>
    <name type="common">Pseudomonas acidovorans</name>
    <name type="synonym">Comamonas acidovorans</name>
    <dbReference type="NCBI Taxonomy" id="80866"/>
    <lineage>
        <taxon>Bacteria</taxon>
        <taxon>Pseudomonadati</taxon>
        <taxon>Pseudomonadota</taxon>
        <taxon>Betaproteobacteria</taxon>
        <taxon>Burkholderiales</taxon>
        <taxon>Comamonadaceae</taxon>
        <taxon>Delftia</taxon>
    </lineage>
</organism>
<evidence type="ECO:0000313" key="2">
    <source>
        <dbReference type="Proteomes" id="UP001287445"/>
    </source>
</evidence>
<accession>A0AAJ2VAB9</accession>
<dbReference type="AlphaFoldDB" id="A0AAJ2VAB9"/>
<name>A0AAJ2VAB9_DELAC</name>
<dbReference type="InterPro" id="IPR011990">
    <property type="entry name" value="TPR-like_helical_dom_sf"/>
</dbReference>
<evidence type="ECO:0008006" key="3">
    <source>
        <dbReference type="Google" id="ProtNLM"/>
    </source>
</evidence>
<proteinExistence type="predicted"/>
<dbReference type="EMBL" id="JAWWMZ010000004">
    <property type="protein sequence ID" value="MDX4954751.1"/>
    <property type="molecule type" value="Genomic_DNA"/>
</dbReference>
<sequence>MRRQDLQLRQLAKTGDIEACLKLGEAYLTGSPGIPKNISIGVSYLKSVFPKAQQRASILFSTHLSLKELVKEDLIFALNHAAENDEVARLKLSAWHFLRCESEIGKVWLQRCTTHLIDSIDTIHQKIPVGKLLSSLHALRVIHPTDVSSIIESEARSALNERQPDRCIQILSILSSHKCAEPLNMTLHQLICDIVVYAETFKHDLGHLPTDLIEQSLERCSASGDLKACHILGRSLAGYPCGHLPAKRLVRNQNLRKSVALLLRSGDSGVPMAWLHLFRICSDYRSSVANPAMARFCLEKAAKHGIAEAERCLGVMILRESVEIDSMESGMKLLHSASNKGDSLARSLLCSFVLPVFGSEDEAQSAISEIQGIVPLLAMRLRLARAFGLTKLEALSMNINSTIRPWGIVLEKNSQIAKGKLAEPRVIPATSEYAMTSLEIAANLFSYKSPESIILEGSLRARSLQLRRLLQKLHVQERFFFSSVSSQQRENIRLGPKWAKVQKEIIKEVF</sequence>
<protein>
    <recommendedName>
        <fullName evidence="3">Sel1 repeat family protein</fullName>
    </recommendedName>
</protein>
<comment type="caution">
    <text evidence="1">The sequence shown here is derived from an EMBL/GenBank/DDBJ whole genome shotgun (WGS) entry which is preliminary data.</text>
</comment>
<dbReference type="Proteomes" id="UP001287445">
    <property type="component" value="Unassembled WGS sequence"/>
</dbReference>
<reference evidence="1" key="1">
    <citation type="submission" date="2023-11" db="EMBL/GenBank/DDBJ databases">
        <title>Identification and selenium tolerance of Delftia acidovorans R3-25.</title>
        <authorList>
            <person name="Zhang S."/>
            <person name="Liu Y."/>
            <person name="Guo Y."/>
        </authorList>
    </citation>
    <scope>NUCLEOTIDE SEQUENCE</scope>
    <source>
        <strain evidence="1">R3-25</strain>
    </source>
</reference>
<gene>
    <name evidence="1" type="ORF">SGN30_15150</name>
</gene>